<name>A0ABT6WFT7_9ACTN</name>
<keyword evidence="3" id="KW-1185">Reference proteome</keyword>
<evidence type="ECO:0008006" key="4">
    <source>
        <dbReference type="Google" id="ProtNLM"/>
    </source>
</evidence>
<keyword evidence="1" id="KW-0472">Membrane</keyword>
<keyword evidence="1" id="KW-0812">Transmembrane</keyword>
<feature type="transmembrane region" description="Helical" evidence="1">
    <location>
        <begin position="6"/>
        <end position="29"/>
    </location>
</feature>
<comment type="caution">
    <text evidence="2">The sequence shown here is derived from an EMBL/GenBank/DDBJ whole genome shotgun (WGS) entry which is preliminary data.</text>
</comment>
<keyword evidence="1" id="KW-1133">Transmembrane helix</keyword>
<evidence type="ECO:0000313" key="3">
    <source>
        <dbReference type="Proteomes" id="UP001241758"/>
    </source>
</evidence>
<dbReference type="RefSeq" id="WP_282758327.1">
    <property type="nucleotide sequence ID" value="NZ_JASCTH010000004.1"/>
</dbReference>
<proteinExistence type="predicted"/>
<evidence type="ECO:0000313" key="2">
    <source>
        <dbReference type="EMBL" id="MDI6098588.1"/>
    </source>
</evidence>
<reference evidence="2 3" key="1">
    <citation type="submission" date="2023-05" db="EMBL/GenBank/DDBJ databases">
        <title>Actinoplanes sp. NEAU-A12 genome sequencing.</title>
        <authorList>
            <person name="Wang Z.-S."/>
        </authorList>
    </citation>
    <scope>NUCLEOTIDE SEQUENCE [LARGE SCALE GENOMIC DNA]</scope>
    <source>
        <strain evidence="2 3">NEAU-A12</strain>
    </source>
</reference>
<organism evidence="2 3">
    <name type="scientific">Actinoplanes sandaracinus</name>
    <dbReference type="NCBI Taxonomy" id="3045177"/>
    <lineage>
        <taxon>Bacteria</taxon>
        <taxon>Bacillati</taxon>
        <taxon>Actinomycetota</taxon>
        <taxon>Actinomycetes</taxon>
        <taxon>Micromonosporales</taxon>
        <taxon>Micromonosporaceae</taxon>
        <taxon>Actinoplanes</taxon>
    </lineage>
</organism>
<gene>
    <name evidence="2" type="ORF">QLQ12_08235</name>
</gene>
<feature type="transmembrane region" description="Helical" evidence="1">
    <location>
        <begin position="63"/>
        <end position="83"/>
    </location>
</feature>
<evidence type="ECO:0000256" key="1">
    <source>
        <dbReference type="SAM" id="Phobius"/>
    </source>
</evidence>
<accession>A0ABT6WFT7</accession>
<dbReference type="Proteomes" id="UP001241758">
    <property type="component" value="Unassembled WGS sequence"/>
</dbReference>
<protein>
    <recommendedName>
        <fullName evidence="4">Integral membrane protein</fullName>
    </recommendedName>
</protein>
<sequence>MSTAAALIGLVLTVFGARILVTGHAPALIARSFRTPREAGLYHLLFGVALLIFVLGTTQLTDVAAITATVIAVGLVAVAVVYFRPGSRSRSHHVD</sequence>
<dbReference type="EMBL" id="JASCTH010000004">
    <property type="protein sequence ID" value="MDI6098588.1"/>
    <property type="molecule type" value="Genomic_DNA"/>
</dbReference>
<feature type="transmembrane region" description="Helical" evidence="1">
    <location>
        <begin position="41"/>
        <end position="57"/>
    </location>
</feature>